<organism evidence="1 2">
    <name type="scientific">Pseudidiomarina tainanensis</name>
    <dbReference type="NCBI Taxonomy" id="502365"/>
    <lineage>
        <taxon>Bacteria</taxon>
        <taxon>Pseudomonadati</taxon>
        <taxon>Pseudomonadota</taxon>
        <taxon>Gammaproteobacteria</taxon>
        <taxon>Alteromonadales</taxon>
        <taxon>Idiomarinaceae</taxon>
        <taxon>Pseudidiomarina</taxon>
    </lineage>
</organism>
<keyword evidence="2" id="KW-1185">Reference proteome</keyword>
<evidence type="ECO:0000313" key="2">
    <source>
        <dbReference type="Proteomes" id="UP000293092"/>
    </source>
</evidence>
<accession>A0ACD2HLE2</accession>
<proteinExistence type="predicted"/>
<dbReference type="EMBL" id="PIQJ01000001">
    <property type="protein sequence ID" value="RZQ57219.1"/>
    <property type="molecule type" value="Genomic_DNA"/>
</dbReference>
<evidence type="ECO:0000313" key="1">
    <source>
        <dbReference type="EMBL" id="RZQ57219.1"/>
    </source>
</evidence>
<protein>
    <submittedName>
        <fullName evidence="1">Uncharacterized protein</fullName>
    </submittedName>
</protein>
<name>A0ACD2HLE2_9GAMM</name>
<dbReference type="Proteomes" id="UP000293092">
    <property type="component" value="Unassembled WGS sequence"/>
</dbReference>
<comment type="caution">
    <text evidence="1">The sequence shown here is derived from an EMBL/GenBank/DDBJ whole genome shotgun (WGS) entry which is preliminary data.</text>
</comment>
<reference evidence="1" key="1">
    <citation type="submission" date="2017-11" db="EMBL/GenBank/DDBJ databases">
        <title>Comparative genomic and phylogenomic analyses of the family Idiomarinaceae.</title>
        <authorList>
            <person name="Liu Y."/>
            <person name="Shao Z."/>
        </authorList>
    </citation>
    <scope>NUCLEOTIDE SEQUENCE</scope>
    <source>
        <strain evidence="1">PIN1</strain>
    </source>
</reference>
<sequence>MFTTCQQTHECFLCLLCFIVDCHYDVLSTLLGGAMLFRQAIILSLLSAILVGCQPTTTDATRTVSVTGHAATLVAPDQANLTISVNRDGAELAAIKQEIDQVTASIIAFLRKQQIDDTDITSYQISASPAYDYVDGKRIARGYTATRQIQIMLRDLEQYDSIVDQALEAGATHIMNVEFIISETDAIYQQLLAQAVEHAYQKAQKMATAAGSNVGSVVSIEESSYAPAVRQQAMMRVQEAADVSLPGKNELRAQVSVSYRIEN</sequence>
<gene>
    <name evidence="1" type="ORF">CWI82_08125</name>
</gene>